<feature type="transmembrane region" description="Helical" evidence="15">
    <location>
        <begin position="29"/>
        <end position="47"/>
    </location>
</feature>
<dbReference type="SMART" id="SM00387">
    <property type="entry name" value="HATPase_c"/>
    <property type="match status" value="1"/>
</dbReference>
<evidence type="ECO:0000256" key="1">
    <source>
        <dbReference type="ARBA" id="ARBA00000085"/>
    </source>
</evidence>
<evidence type="ECO:0000256" key="8">
    <source>
        <dbReference type="ARBA" id="ARBA00022741"/>
    </source>
</evidence>
<dbReference type="InterPro" id="IPR003594">
    <property type="entry name" value="HATPase_dom"/>
</dbReference>
<keyword evidence="5" id="KW-0597">Phosphoprotein</keyword>
<dbReference type="InterPro" id="IPR005467">
    <property type="entry name" value="His_kinase_dom"/>
</dbReference>
<dbReference type="Gene3D" id="1.20.120.960">
    <property type="entry name" value="Histidine kinase NarX, sensor domain"/>
    <property type="match status" value="1"/>
</dbReference>
<dbReference type="PROSITE" id="PS50109">
    <property type="entry name" value="HIS_KIN"/>
    <property type="match status" value="1"/>
</dbReference>
<organism evidence="18 19">
    <name type="scientific">Kingella denitrificans ATCC 33394</name>
    <dbReference type="NCBI Taxonomy" id="888741"/>
    <lineage>
        <taxon>Bacteria</taxon>
        <taxon>Pseudomonadati</taxon>
        <taxon>Pseudomonadota</taxon>
        <taxon>Betaproteobacteria</taxon>
        <taxon>Neisseriales</taxon>
        <taxon>Neisseriaceae</taxon>
        <taxon>Kingella</taxon>
    </lineage>
</organism>
<keyword evidence="3 14" id="KW-1003">Cell membrane</keyword>
<evidence type="ECO:0000256" key="12">
    <source>
        <dbReference type="ARBA" id="ARBA00023012"/>
    </source>
</evidence>
<dbReference type="GO" id="GO:0005524">
    <property type="term" value="F:ATP binding"/>
    <property type="evidence" value="ECO:0007669"/>
    <property type="project" value="UniProtKB-UniRule"/>
</dbReference>
<dbReference type="InterPro" id="IPR050482">
    <property type="entry name" value="Sensor_HK_TwoCompSys"/>
</dbReference>
<evidence type="ECO:0000256" key="5">
    <source>
        <dbReference type="ARBA" id="ARBA00022553"/>
    </source>
</evidence>
<dbReference type="EMBL" id="AEWV01000021">
    <property type="protein sequence ID" value="EGC17275.1"/>
    <property type="molecule type" value="Genomic_DNA"/>
</dbReference>
<name>F0EZF4_9NEIS</name>
<comment type="subcellular location">
    <subcellularLocation>
        <location evidence="2">Cell inner membrane</location>
        <topology evidence="2">Multi-pass membrane protein</topology>
    </subcellularLocation>
</comment>
<dbReference type="GO" id="GO:0000155">
    <property type="term" value="F:phosphorelay sensor kinase activity"/>
    <property type="evidence" value="ECO:0007669"/>
    <property type="project" value="UniProtKB-UniRule"/>
</dbReference>
<feature type="transmembrane region" description="Helical" evidence="15">
    <location>
        <begin position="181"/>
        <end position="203"/>
    </location>
</feature>
<dbReference type="Proteomes" id="UP000004088">
    <property type="component" value="Unassembled WGS sequence"/>
</dbReference>
<dbReference type="SUPFAM" id="SSF55874">
    <property type="entry name" value="ATPase domain of HSP90 chaperone/DNA topoisomerase II/histidine kinase"/>
    <property type="match status" value="1"/>
</dbReference>
<dbReference type="SMART" id="SM00304">
    <property type="entry name" value="HAMP"/>
    <property type="match status" value="1"/>
</dbReference>
<accession>F0EZF4</accession>
<evidence type="ECO:0000256" key="10">
    <source>
        <dbReference type="ARBA" id="ARBA00022840"/>
    </source>
</evidence>
<evidence type="ECO:0000256" key="15">
    <source>
        <dbReference type="SAM" id="Phobius"/>
    </source>
</evidence>
<keyword evidence="6 14" id="KW-0808">Transferase</keyword>
<evidence type="ECO:0000259" key="16">
    <source>
        <dbReference type="PROSITE" id="PS50109"/>
    </source>
</evidence>
<evidence type="ECO:0000256" key="2">
    <source>
        <dbReference type="ARBA" id="ARBA00004429"/>
    </source>
</evidence>
<keyword evidence="12 14" id="KW-0902">Two-component regulatory system</keyword>
<evidence type="ECO:0000256" key="7">
    <source>
        <dbReference type="ARBA" id="ARBA00022692"/>
    </source>
</evidence>
<dbReference type="InterPro" id="IPR036890">
    <property type="entry name" value="HATPase_C_sf"/>
</dbReference>
<keyword evidence="8 14" id="KW-0547">Nucleotide-binding</keyword>
<dbReference type="CDD" id="cd16917">
    <property type="entry name" value="HATPase_UhpB-NarQ-NarX-like"/>
    <property type="match status" value="1"/>
</dbReference>
<dbReference type="SUPFAM" id="SSF158472">
    <property type="entry name" value="HAMP domain-like"/>
    <property type="match status" value="1"/>
</dbReference>
<dbReference type="AlphaFoldDB" id="F0EZF4"/>
<proteinExistence type="predicted"/>
<dbReference type="InterPro" id="IPR016380">
    <property type="entry name" value="Sig_transdc_His_kin_NarX/NarQ"/>
</dbReference>
<dbReference type="GO" id="GO:0005886">
    <property type="term" value="C:plasma membrane"/>
    <property type="evidence" value="ECO:0007669"/>
    <property type="project" value="UniProtKB-SubCell"/>
</dbReference>
<dbReference type="STRING" id="888741.HMPREF9098_1291"/>
<evidence type="ECO:0000256" key="4">
    <source>
        <dbReference type="ARBA" id="ARBA00022519"/>
    </source>
</evidence>
<dbReference type="SUPFAM" id="SSF55781">
    <property type="entry name" value="GAF domain-like"/>
    <property type="match status" value="1"/>
</dbReference>
<protein>
    <recommendedName>
        <fullName evidence="14">Sensor protein</fullName>
        <ecNumber evidence="14">2.7.13.3</ecNumber>
    </recommendedName>
</protein>
<keyword evidence="10 14" id="KW-0067">ATP-binding</keyword>
<feature type="domain" description="HAMP" evidence="17">
    <location>
        <begin position="200"/>
        <end position="252"/>
    </location>
</feature>
<dbReference type="InterPro" id="IPR029016">
    <property type="entry name" value="GAF-like_dom_sf"/>
</dbReference>
<evidence type="ECO:0000259" key="17">
    <source>
        <dbReference type="PROSITE" id="PS50885"/>
    </source>
</evidence>
<keyword evidence="11 15" id="KW-1133">Transmembrane helix</keyword>
<dbReference type="GO" id="GO:0046983">
    <property type="term" value="F:protein dimerization activity"/>
    <property type="evidence" value="ECO:0007669"/>
    <property type="project" value="UniProtKB-UniRule"/>
</dbReference>
<comment type="caution">
    <text evidence="18">The sequence shown here is derived from an EMBL/GenBank/DDBJ whole genome shotgun (WGS) entry which is preliminary data.</text>
</comment>
<dbReference type="PANTHER" id="PTHR24421:SF10">
    <property type="entry name" value="NITRATE_NITRITE SENSOR PROTEIN NARQ"/>
    <property type="match status" value="1"/>
</dbReference>
<dbReference type="Gene3D" id="3.30.565.10">
    <property type="entry name" value="Histidine kinase-like ATPase, C-terminal domain"/>
    <property type="match status" value="1"/>
</dbReference>
<dbReference type="Pfam" id="PF02518">
    <property type="entry name" value="HATPase_c"/>
    <property type="match status" value="1"/>
</dbReference>
<keyword evidence="13 14" id="KW-0472">Membrane</keyword>
<dbReference type="CDD" id="cd06225">
    <property type="entry name" value="HAMP"/>
    <property type="match status" value="1"/>
</dbReference>
<dbReference type="Gene3D" id="3.30.450.40">
    <property type="match status" value="1"/>
</dbReference>
<dbReference type="Pfam" id="PF13675">
    <property type="entry name" value="PilJ"/>
    <property type="match status" value="1"/>
</dbReference>
<evidence type="ECO:0000313" key="19">
    <source>
        <dbReference type="Proteomes" id="UP000004088"/>
    </source>
</evidence>
<dbReference type="InterPro" id="IPR042295">
    <property type="entry name" value="NarX-like_N_sf"/>
</dbReference>
<evidence type="ECO:0000256" key="3">
    <source>
        <dbReference type="ARBA" id="ARBA00022475"/>
    </source>
</evidence>
<keyword evidence="19" id="KW-1185">Reference proteome</keyword>
<sequence>MQAACTFVYGFIMFVSINSLSFRLKTLTFIWLVAAAFSISLTLILSWQLEGGAAAINDVGSLRMQSYRLSLLRHNTWHNTAEINAKIQQFDDTISRLETGDPSRPLFLPSTPEVQAQMQQVKQQWQQQIRPMFRSESENSPVIMPESLAKLESFLQTINRLNKTVETVNTRYIQWLRAFQILLLMMVLVSAAITVLLLSRWVLRPLQSLQNGVQAVHDGHFGTQIPLEDSAEFALVGKGFNQMSTRLQELYGHLEHEVNKKTQDLIHKNRELATMYEVLHKLTQSQSVAEASTHFLTQIMSNFPAQAGSIRLIDNKRGRMDLIAHIGLPEVLQTEEACQRFDDCLCGQAAQNSEWQPIRFHEKHPGSQPFTAVCERSGFHYLSVFPICYKDTELGLMTLYFQKMPEEGSANALPKDLLNALCNQLGIALNHIRLVGENRLLAVLQERNLLAQGLHDSIAQSLTFLNLQVQMLESALLNDEKEQVKENLTFIREGVEECYDDVRELLLNFRTKITKKEFREAVETLTQRFEQQTHVPVAVEWHGEGLPLSSDQQLQFIFILQESLSNIRKHAQAKNVRITFDLEKDVSMTIWDDGRGFDVERLHLLAGNHVGLHIMRERAKRIRAELSIESKENHATQIRLVLPECERMLE</sequence>
<evidence type="ECO:0000256" key="11">
    <source>
        <dbReference type="ARBA" id="ARBA00022989"/>
    </source>
</evidence>
<dbReference type="Gene3D" id="1.20.5.1930">
    <property type="match status" value="1"/>
</dbReference>
<evidence type="ECO:0000256" key="6">
    <source>
        <dbReference type="ARBA" id="ARBA00022679"/>
    </source>
</evidence>
<dbReference type="InterPro" id="IPR003660">
    <property type="entry name" value="HAMP_dom"/>
</dbReference>
<dbReference type="HOGENOM" id="CLU_000445_20_10_4"/>
<dbReference type="PANTHER" id="PTHR24421">
    <property type="entry name" value="NITRATE/NITRITE SENSOR PROTEIN NARX-RELATED"/>
    <property type="match status" value="1"/>
</dbReference>
<evidence type="ECO:0000313" key="18">
    <source>
        <dbReference type="EMBL" id="EGC17275.1"/>
    </source>
</evidence>
<keyword evidence="7 15" id="KW-0812">Transmembrane</keyword>
<keyword evidence="4 14" id="KW-0997">Cell inner membrane</keyword>
<evidence type="ECO:0000256" key="14">
    <source>
        <dbReference type="PIRNR" id="PIRNR003167"/>
    </source>
</evidence>
<feature type="domain" description="Histidine kinase" evidence="16">
    <location>
        <begin position="453"/>
        <end position="646"/>
    </location>
</feature>
<dbReference type="InterPro" id="IPR011712">
    <property type="entry name" value="Sig_transdc_His_kin_sub3_dim/P"/>
</dbReference>
<dbReference type="PROSITE" id="PS50885">
    <property type="entry name" value="HAMP"/>
    <property type="match status" value="1"/>
</dbReference>
<gene>
    <name evidence="18" type="primary">narX</name>
    <name evidence="18" type="ORF">HMPREF9098_1291</name>
</gene>
<comment type="catalytic activity">
    <reaction evidence="1 14">
        <text>ATP + protein L-histidine = ADP + protein N-phospho-L-histidine.</text>
        <dbReference type="EC" id="2.7.13.3"/>
    </reaction>
</comment>
<dbReference type="InterPro" id="IPR029095">
    <property type="entry name" value="NarX-like_N"/>
</dbReference>
<evidence type="ECO:0000256" key="9">
    <source>
        <dbReference type="ARBA" id="ARBA00022777"/>
    </source>
</evidence>
<dbReference type="PIRSF" id="PIRSF003167">
    <property type="entry name" value="STHK_NarX/NarQ"/>
    <property type="match status" value="1"/>
</dbReference>
<dbReference type="Pfam" id="PF00672">
    <property type="entry name" value="HAMP"/>
    <property type="match status" value="1"/>
</dbReference>
<reference evidence="18 19" key="1">
    <citation type="submission" date="2011-01" db="EMBL/GenBank/DDBJ databases">
        <authorList>
            <person name="Muzny D."/>
            <person name="Qin X."/>
            <person name="Deng J."/>
            <person name="Jiang H."/>
            <person name="Liu Y."/>
            <person name="Qu J."/>
            <person name="Song X.-Z."/>
            <person name="Zhang L."/>
            <person name="Thornton R."/>
            <person name="Coyle M."/>
            <person name="Francisco L."/>
            <person name="Jackson L."/>
            <person name="Javaid M."/>
            <person name="Korchina V."/>
            <person name="Kovar C."/>
            <person name="Mata R."/>
            <person name="Mathew T."/>
            <person name="Ngo R."/>
            <person name="Nguyen L."/>
            <person name="Nguyen N."/>
            <person name="Okwuonu G."/>
            <person name="Ongeri F."/>
            <person name="Pham C."/>
            <person name="Simmons D."/>
            <person name="Wilczek-Boney K."/>
            <person name="Hale W."/>
            <person name="Jakkamsetti A."/>
            <person name="Pham P."/>
            <person name="Ruth R."/>
            <person name="San Lucas F."/>
            <person name="Warren J."/>
            <person name="Zhang J."/>
            <person name="Zhao Z."/>
            <person name="Zhou C."/>
            <person name="Zhu D."/>
            <person name="Lee S."/>
            <person name="Bess C."/>
            <person name="Blankenburg K."/>
            <person name="Forbes L."/>
            <person name="Fu Q."/>
            <person name="Gubbala S."/>
            <person name="Hirani K."/>
            <person name="Jayaseelan J.C."/>
            <person name="Lara F."/>
            <person name="Munidasa M."/>
            <person name="Palculict T."/>
            <person name="Patil S."/>
            <person name="Pu L.-L."/>
            <person name="Saada N."/>
            <person name="Tang L."/>
            <person name="Weissenberger G."/>
            <person name="Zhu Y."/>
            <person name="Hemphill L."/>
            <person name="Shang Y."/>
            <person name="Youmans B."/>
            <person name="Ayvaz T."/>
            <person name="Ross M."/>
            <person name="Santibanez J."/>
            <person name="Aqrawi P."/>
            <person name="Gross S."/>
            <person name="Joshi V."/>
            <person name="Fowler G."/>
            <person name="Nazareth L."/>
            <person name="Reid J."/>
            <person name="Worley K."/>
            <person name="Petrosino J."/>
            <person name="Highlander S."/>
            <person name="Gibbs R."/>
        </authorList>
    </citation>
    <scope>NUCLEOTIDE SEQUENCE [LARGE SCALE GENOMIC DNA]</scope>
    <source>
        <strain evidence="18 19">ATCC 33394</strain>
    </source>
</reference>
<keyword evidence="9 14" id="KW-0418">Kinase</keyword>
<dbReference type="Pfam" id="PF07730">
    <property type="entry name" value="HisKA_3"/>
    <property type="match status" value="1"/>
</dbReference>
<evidence type="ECO:0000256" key="13">
    <source>
        <dbReference type="ARBA" id="ARBA00023136"/>
    </source>
</evidence>
<dbReference type="EC" id="2.7.13.3" evidence="14"/>